<dbReference type="EMBL" id="ML976692">
    <property type="protein sequence ID" value="KAF1971610.1"/>
    <property type="molecule type" value="Genomic_DNA"/>
</dbReference>
<dbReference type="PANTHER" id="PTHR45348:SF2">
    <property type="entry name" value="ZINC-TYPE ALCOHOL DEHYDROGENASE-LIKE PROTEIN C2E1P3.01"/>
    <property type="match status" value="1"/>
</dbReference>
<accession>A0A6A5V4Q2</accession>
<evidence type="ECO:0000256" key="1">
    <source>
        <dbReference type="ARBA" id="ARBA00008072"/>
    </source>
</evidence>
<dbReference type="GO" id="GO:0016651">
    <property type="term" value="F:oxidoreductase activity, acting on NAD(P)H"/>
    <property type="evidence" value="ECO:0007669"/>
    <property type="project" value="InterPro"/>
</dbReference>
<evidence type="ECO:0000313" key="6">
    <source>
        <dbReference type="Proteomes" id="UP000800036"/>
    </source>
</evidence>
<proteinExistence type="inferred from homology"/>
<dbReference type="Pfam" id="PF08240">
    <property type="entry name" value="ADH_N"/>
    <property type="match status" value="1"/>
</dbReference>
<dbReference type="OrthoDB" id="48317at2759"/>
<protein>
    <recommendedName>
        <fullName evidence="4">Alcohol dehydrogenase-like N-terminal domain-containing protein</fullName>
    </recommendedName>
</protein>
<dbReference type="Gene3D" id="3.90.180.10">
    <property type="entry name" value="Medium-chain alcohol dehydrogenases, catalytic domain"/>
    <property type="match status" value="1"/>
</dbReference>
<feature type="domain" description="Alcohol dehydrogenase-like N-terminal" evidence="4">
    <location>
        <begin position="7"/>
        <end position="68"/>
    </location>
</feature>
<keyword evidence="3" id="KW-0560">Oxidoreductase</keyword>
<dbReference type="AlphaFoldDB" id="A0A6A5V4Q2"/>
<dbReference type="Proteomes" id="UP000800036">
    <property type="component" value="Unassembled WGS sequence"/>
</dbReference>
<dbReference type="SUPFAM" id="SSF50129">
    <property type="entry name" value="GroES-like"/>
    <property type="match status" value="1"/>
</dbReference>
<dbReference type="PANTHER" id="PTHR45348">
    <property type="entry name" value="HYPOTHETICAL OXIDOREDUCTASE (EUROFUNG)"/>
    <property type="match status" value="1"/>
</dbReference>
<sequence length="210" mass="22734">MPLVGTGDIVFEYGAAAINPLDWHMQDHGVFIQQRPAVFGCDVAGEVYEVGAGVSRFRKGDRVVGRRVYAISVNEPGSCMPGVQTPARSCLCSSLESVPPTAPTHNVEFTERCGAAEVFDPKDPSLVEKVVGAVRMSEFTYFHHLRILAKLGRGHLACVRPPPTQVPGNVKAGMIFAGNDIAMPAWEGYFTPALEGGKLQCFTTFRMMSC</sequence>
<evidence type="ECO:0000313" key="5">
    <source>
        <dbReference type="EMBL" id="KAF1971610.1"/>
    </source>
</evidence>
<keyword evidence="6" id="KW-1185">Reference proteome</keyword>
<dbReference type="InterPro" id="IPR011032">
    <property type="entry name" value="GroES-like_sf"/>
</dbReference>
<name>A0A6A5V4Q2_9PLEO</name>
<gene>
    <name evidence="5" type="ORF">BU23DRAFT_581440</name>
</gene>
<comment type="similarity">
    <text evidence="1">Belongs to the zinc-containing alcohol dehydrogenase family.</text>
</comment>
<dbReference type="InterPro" id="IPR047122">
    <property type="entry name" value="Trans-enoyl_RdTase-like"/>
</dbReference>
<organism evidence="5 6">
    <name type="scientific">Bimuria novae-zelandiae CBS 107.79</name>
    <dbReference type="NCBI Taxonomy" id="1447943"/>
    <lineage>
        <taxon>Eukaryota</taxon>
        <taxon>Fungi</taxon>
        <taxon>Dikarya</taxon>
        <taxon>Ascomycota</taxon>
        <taxon>Pezizomycotina</taxon>
        <taxon>Dothideomycetes</taxon>
        <taxon>Pleosporomycetidae</taxon>
        <taxon>Pleosporales</taxon>
        <taxon>Massarineae</taxon>
        <taxon>Didymosphaeriaceae</taxon>
        <taxon>Bimuria</taxon>
    </lineage>
</organism>
<evidence type="ECO:0000259" key="4">
    <source>
        <dbReference type="Pfam" id="PF08240"/>
    </source>
</evidence>
<evidence type="ECO:0000256" key="3">
    <source>
        <dbReference type="ARBA" id="ARBA00023002"/>
    </source>
</evidence>
<evidence type="ECO:0000256" key="2">
    <source>
        <dbReference type="ARBA" id="ARBA00011245"/>
    </source>
</evidence>
<reference evidence="5" key="1">
    <citation type="journal article" date="2020" name="Stud. Mycol.">
        <title>101 Dothideomycetes genomes: a test case for predicting lifestyles and emergence of pathogens.</title>
        <authorList>
            <person name="Haridas S."/>
            <person name="Albert R."/>
            <person name="Binder M."/>
            <person name="Bloem J."/>
            <person name="Labutti K."/>
            <person name="Salamov A."/>
            <person name="Andreopoulos B."/>
            <person name="Baker S."/>
            <person name="Barry K."/>
            <person name="Bills G."/>
            <person name="Bluhm B."/>
            <person name="Cannon C."/>
            <person name="Castanera R."/>
            <person name="Culley D."/>
            <person name="Daum C."/>
            <person name="Ezra D."/>
            <person name="Gonzalez J."/>
            <person name="Henrissat B."/>
            <person name="Kuo A."/>
            <person name="Liang C."/>
            <person name="Lipzen A."/>
            <person name="Lutzoni F."/>
            <person name="Magnuson J."/>
            <person name="Mondo S."/>
            <person name="Nolan M."/>
            <person name="Ohm R."/>
            <person name="Pangilinan J."/>
            <person name="Park H.-J."/>
            <person name="Ramirez L."/>
            <person name="Alfaro M."/>
            <person name="Sun H."/>
            <person name="Tritt A."/>
            <person name="Yoshinaga Y."/>
            <person name="Zwiers L.-H."/>
            <person name="Turgeon B."/>
            <person name="Goodwin S."/>
            <person name="Spatafora J."/>
            <person name="Crous P."/>
            <person name="Grigoriev I."/>
        </authorList>
    </citation>
    <scope>NUCLEOTIDE SEQUENCE</scope>
    <source>
        <strain evidence="5">CBS 107.79</strain>
    </source>
</reference>
<dbReference type="InterPro" id="IPR013154">
    <property type="entry name" value="ADH-like_N"/>
</dbReference>
<comment type="subunit">
    <text evidence="2">Monomer.</text>
</comment>